<sequence>MNVPLGLSQTFNVKGNNQTTQGIPMALGTSQTFNVSGINQLNQGMPVALRTDQMFNVQGINQPNEGMAMALQARLAADDNRNTSITGCLRRCKLCARTHPC</sequence>
<gene>
    <name evidence="1" type="ORF">BO95DRAFT_169564</name>
</gene>
<evidence type="ECO:0000313" key="2">
    <source>
        <dbReference type="Proteomes" id="UP000249057"/>
    </source>
</evidence>
<organism evidence="1 2">
    <name type="scientific">Aspergillus brunneoviolaceus CBS 621.78</name>
    <dbReference type="NCBI Taxonomy" id="1450534"/>
    <lineage>
        <taxon>Eukaryota</taxon>
        <taxon>Fungi</taxon>
        <taxon>Dikarya</taxon>
        <taxon>Ascomycota</taxon>
        <taxon>Pezizomycotina</taxon>
        <taxon>Eurotiomycetes</taxon>
        <taxon>Eurotiomycetidae</taxon>
        <taxon>Eurotiales</taxon>
        <taxon>Aspergillaceae</taxon>
        <taxon>Aspergillus</taxon>
        <taxon>Aspergillus subgen. Circumdati</taxon>
    </lineage>
</organism>
<dbReference type="EMBL" id="KZ825351">
    <property type="protein sequence ID" value="RAH44737.1"/>
    <property type="molecule type" value="Genomic_DNA"/>
</dbReference>
<reference evidence="1" key="1">
    <citation type="submission" date="2018-02" db="EMBL/GenBank/DDBJ databases">
        <title>The genomes of Aspergillus section Nigri reveals drivers in fungal speciation.</title>
        <authorList>
            <consortium name="DOE Joint Genome Institute"/>
            <person name="Vesth T.C."/>
            <person name="Nybo J."/>
            <person name="Theobald S."/>
            <person name="Brandl J."/>
            <person name="Frisvad J.C."/>
            <person name="Nielsen K.F."/>
            <person name="Lyhne E.K."/>
            <person name="Kogle M.E."/>
            <person name="Kuo A."/>
            <person name="Riley R."/>
            <person name="Clum A."/>
            <person name="Nolan M."/>
            <person name="Lipzen A."/>
            <person name="Salamov A."/>
            <person name="Henrissat B."/>
            <person name="Wiebenga A."/>
            <person name="De vries R.P."/>
            <person name="Grigoriev I.V."/>
            <person name="Mortensen U.H."/>
            <person name="Andersen M.R."/>
            <person name="Baker S.E."/>
        </authorList>
    </citation>
    <scope>NUCLEOTIDE SEQUENCE</scope>
    <source>
        <strain evidence="1">CBS 621.78</strain>
    </source>
</reference>
<dbReference type="Proteomes" id="UP000249057">
    <property type="component" value="Unassembled WGS sequence"/>
</dbReference>
<evidence type="ECO:0000313" key="1">
    <source>
        <dbReference type="EMBL" id="RAH44737.1"/>
    </source>
</evidence>
<keyword evidence="2" id="KW-1185">Reference proteome</keyword>
<name>A0ACD1G6E7_9EURO</name>
<accession>A0ACD1G6E7</accession>
<proteinExistence type="predicted"/>
<protein>
    <submittedName>
        <fullName evidence="1">Uncharacterized protein</fullName>
    </submittedName>
</protein>